<feature type="transmembrane region" description="Helical" evidence="1">
    <location>
        <begin position="59"/>
        <end position="77"/>
    </location>
</feature>
<evidence type="ECO:0000256" key="1">
    <source>
        <dbReference type="SAM" id="Phobius"/>
    </source>
</evidence>
<gene>
    <name evidence="2" type="ORF">SAMN05192554_10573</name>
</gene>
<name>A0A1G9UY03_9EURY</name>
<keyword evidence="3" id="KW-1185">Reference proteome</keyword>
<organism evidence="2 3">
    <name type="scientific">Haloarchaeobius iranensis</name>
    <dbReference type="NCBI Taxonomy" id="996166"/>
    <lineage>
        <taxon>Archaea</taxon>
        <taxon>Methanobacteriati</taxon>
        <taxon>Methanobacteriota</taxon>
        <taxon>Stenosarchaea group</taxon>
        <taxon>Halobacteria</taxon>
        <taxon>Halobacteriales</taxon>
        <taxon>Halorubellaceae</taxon>
        <taxon>Haloarchaeobius</taxon>
    </lineage>
</organism>
<feature type="transmembrane region" description="Helical" evidence="1">
    <location>
        <begin position="83"/>
        <end position="100"/>
    </location>
</feature>
<dbReference type="EMBL" id="FNIA01000005">
    <property type="protein sequence ID" value="SDM64822.1"/>
    <property type="molecule type" value="Genomic_DNA"/>
</dbReference>
<dbReference type="STRING" id="996166.SAMN05192554_10573"/>
<sequence>MSGSQLDSVLPSGEALRYTETTRSGDPLGLTDERLLVRVDGTVTSVAYDSIDEVTAQEVDWFVGVLSVGLVGFGLLSVQRNPLLASGFVLAGVVSLALVYRKRGKVAVNVHDRPKPLTFRLDDVQTFLSRLESHMNDYEQRLHEQGAPSTDGPG</sequence>
<reference evidence="2 3" key="1">
    <citation type="submission" date="2016-10" db="EMBL/GenBank/DDBJ databases">
        <authorList>
            <person name="de Groot N.N."/>
        </authorList>
    </citation>
    <scope>NUCLEOTIDE SEQUENCE [LARGE SCALE GENOMIC DNA]</scope>
    <source>
        <strain evidence="3">EB21,IBRC-M 10013,KCTC 4048</strain>
    </source>
</reference>
<keyword evidence="1" id="KW-0472">Membrane</keyword>
<keyword evidence="1" id="KW-1133">Transmembrane helix</keyword>
<dbReference type="RefSeq" id="WP_089732081.1">
    <property type="nucleotide sequence ID" value="NZ_FNIA01000005.1"/>
</dbReference>
<dbReference type="AlphaFoldDB" id="A0A1G9UY03"/>
<dbReference type="OrthoDB" id="203239at2157"/>
<proteinExistence type="predicted"/>
<keyword evidence="1" id="KW-0812">Transmembrane</keyword>
<evidence type="ECO:0000313" key="3">
    <source>
        <dbReference type="Proteomes" id="UP000199370"/>
    </source>
</evidence>
<accession>A0A1G9UY03</accession>
<protein>
    <submittedName>
        <fullName evidence="2">Uncharacterized protein</fullName>
    </submittedName>
</protein>
<dbReference type="Proteomes" id="UP000199370">
    <property type="component" value="Unassembled WGS sequence"/>
</dbReference>
<evidence type="ECO:0000313" key="2">
    <source>
        <dbReference type="EMBL" id="SDM64822.1"/>
    </source>
</evidence>